<dbReference type="PANTHER" id="PTHR44154">
    <property type="entry name" value="QUINONE OXIDOREDUCTASE"/>
    <property type="match status" value="1"/>
</dbReference>
<keyword evidence="3" id="KW-0560">Oxidoreductase</keyword>
<dbReference type="InterPro" id="IPR036291">
    <property type="entry name" value="NAD(P)-bd_dom_sf"/>
</dbReference>
<dbReference type="SUPFAM" id="SSF51735">
    <property type="entry name" value="NAD(P)-binding Rossmann-fold domains"/>
    <property type="match status" value="1"/>
</dbReference>
<evidence type="ECO:0000259" key="2">
    <source>
        <dbReference type="SMART" id="SM00829"/>
    </source>
</evidence>
<feature type="domain" description="Enoyl reductase (ER)" evidence="2">
    <location>
        <begin position="10"/>
        <end position="297"/>
    </location>
</feature>
<dbReference type="PANTHER" id="PTHR44154:SF1">
    <property type="entry name" value="QUINONE OXIDOREDUCTASE"/>
    <property type="match status" value="1"/>
</dbReference>
<gene>
    <name evidence="3" type="ORF">AB5J56_43990</name>
</gene>
<accession>A0AB39PLM3</accession>
<dbReference type="GO" id="GO:0016491">
    <property type="term" value="F:oxidoreductase activity"/>
    <property type="evidence" value="ECO:0007669"/>
    <property type="project" value="UniProtKB-KW"/>
</dbReference>
<protein>
    <submittedName>
        <fullName evidence="3">NADP-dependent oxidoreductase</fullName>
        <ecNumber evidence="3">1.-.-.-</ecNumber>
    </submittedName>
</protein>
<dbReference type="InterPro" id="IPR020843">
    <property type="entry name" value="ER"/>
</dbReference>
<sequence>MRAAQFSRFGGPEVLEIVDLPDPHPGAGEIRIKVRAAGINASDWKKRQGLMDQALPQTLGYEAAGIVDEIGDDVSGVTVGDRVFGASPYGAAQAELAVLSYWAPIPNSLDHARSAAIPAAAETAARSLDQLGVTAGSTVLISGASGSVGSAAVQLAVERGARVIGTGSAGTHDALRSLGAEPVAYGDGMPDRVWAIMPSGVDFALDVAGSGVLPELVELAGAPERVITVADFRGAQETGVRFSRGDTGRATYALAQVAQMAETGRFSIQVGRAFPLTEVADAHRVGEAGTLRGKLVLLAD</sequence>
<evidence type="ECO:0000256" key="1">
    <source>
        <dbReference type="ARBA" id="ARBA00022857"/>
    </source>
</evidence>
<dbReference type="Gene3D" id="3.90.180.10">
    <property type="entry name" value="Medium-chain alcohol dehydrogenases, catalytic domain"/>
    <property type="match status" value="1"/>
</dbReference>
<dbReference type="AlphaFoldDB" id="A0AB39PLM3"/>
<keyword evidence="1" id="KW-0521">NADP</keyword>
<dbReference type="RefSeq" id="WP_369241971.1">
    <property type="nucleotide sequence ID" value="NZ_CP163435.1"/>
</dbReference>
<evidence type="ECO:0000313" key="3">
    <source>
        <dbReference type="EMBL" id="XDQ31247.1"/>
    </source>
</evidence>
<name>A0AB39PLM3_9ACTN</name>
<dbReference type="InterPro" id="IPR011032">
    <property type="entry name" value="GroES-like_sf"/>
</dbReference>
<dbReference type="EC" id="1.-.-.-" evidence="3"/>
<dbReference type="CDD" id="cd05289">
    <property type="entry name" value="MDR_like_2"/>
    <property type="match status" value="1"/>
</dbReference>
<dbReference type="Pfam" id="PF13602">
    <property type="entry name" value="ADH_zinc_N_2"/>
    <property type="match status" value="1"/>
</dbReference>
<organism evidence="3">
    <name type="scientific">Streptomyces sp. R21</name>
    <dbReference type="NCBI Taxonomy" id="3238627"/>
    <lineage>
        <taxon>Bacteria</taxon>
        <taxon>Bacillati</taxon>
        <taxon>Actinomycetota</taxon>
        <taxon>Actinomycetes</taxon>
        <taxon>Kitasatosporales</taxon>
        <taxon>Streptomycetaceae</taxon>
        <taxon>Streptomyces</taxon>
    </lineage>
</organism>
<dbReference type="InterPro" id="IPR051603">
    <property type="entry name" value="Zinc-ADH_QOR/CCCR"/>
</dbReference>
<dbReference type="Pfam" id="PF08240">
    <property type="entry name" value="ADH_N"/>
    <property type="match status" value="1"/>
</dbReference>
<dbReference type="EMBL" id="CP163435">
    <property type="protein sequence ID" value="XDQ31247.1"/>
    <property type="molecule type" value="Genomic_DNA"/>
</dbReference>
<proteinExistence type="predicted"/>
<dbReference type="InterPro" id="IPR013154">
    <property type="entry name" value="ADH-like_N"/>
</dbReference>
<dbReference type="SMART" id="SM00829">
    <property type="entry name" value="PKS_ER"/>
    <property type="match status" value="1"/>
</dbReference>
<dbReference type="SUPFAM" id="SSF50129">
    <property type="entry name" value="GroES-like"/>
    <property type="match status" value="1"/>
</dbReference>
<reference evidence="3" key="1">
    <citation type="submission" date="2024-07" db="EMBL/GenBank/DDBJ databases">
        <authorList>
            <person name="Yu S.T."/>
        </authorList>
    </citation>
    <scope>NUCLEOTIDE SEQUENCE</scope>
    <source>
        <strain evidence="3">R21</strain>
    </source>
</reference>
<dbReference type="Gene3D" id="3.40.50.720">
    <property type="entry name" value="NAD(P)-binding Rossmann-like Domain"/>
    <property type="match status" value="1"/>
</dbReference>